<dbReference type="RefSeq" id="WP_024776244.1">
    <property type="nucleotide sequence ID" value="NZ_CP054051.1"/>
</dbReference>
<sequence length="262" mass="29094">MIKNFYKAKNFSKEVAITWLIPVLIILLWQLAVQSGWLSTRIMPAPLDVVNAGIDLAKSGELTHHFLASLERAVLGLLIGGSIGFFLGFITGLSKVAQSLLDSTIQMIRNIPLLALVPLVVLWFGIGEVSKIFILSMAVFFPIYLNTFHGLRSVDKDLIEMGKVYGLSRFGLFKEVILPGAMPSILVGLRMSLGYMWLFLVVAETIAANVGIGYMTMNAREFLQTDIMVLGILLYAFLGKSSDVLAGFLERYTLKWHKGYQK</sequence>
<reference evidence="9 12" key="2">
    <citation type="submission" date="2020-05" db="EMBL/GenBank/DDBJ databases">
        <title>Complete genome sequencing of Campylobacter and Arcobacter type strains.</title>
        <authorList>
            <person name="Miller W.G."/>
            <person name="Yee E."/>
        </authorList>
    </citation>
    <scope>NUCLEOTIDE SEQUENCE [LARGE SCALE GENOMIC DNA]</scope>
    <source>
        <strain evidence="9 12">LMG 21996</strain>
    </source>
</reference>
<evidence type="ECO:0000256" key="6">
    <source>
        <dbReference type="ARBA" id="ARBA00023136"/>
    </source>
</evidence>
<evidence type="ECO:0000256" key="1">
    <source>
        <dbReference type="ARBA" id="ARBA00004651"/>
    </source>
</evidence>
<dbReference type="Proteomes" id="UP000509513">
    <property type="component" value="Chromosome"/>
</dbReference>
<gene>
    <name evidence="9" type="ORF">ACBT_0243</name>
    <name evidence="10" type="ORF">FE247_07780</name>
</gene>
<name>A0A7L5JLY5_9BACT</name>
<comment type="similarity">
    <text evidence="7">Belongs to the binding-protein-dependent transport system permease family.</text>
</comment>
<organism evidence="9 12">
    <name type="scientific">Aliarcobacter cibarius</name>
    <dbReference type="NCBI Taxonomy" id="255507"/>
    <lineage>
        <taxon>Bacteria</taxon>
        <taxon>Pseudomonadati</taxon>
        <taxon>Campylobacterota</taxon>
        <taxon>Epsilonproteobacteria</taxon>
        <taxon>Campylobacterales</taxon>
        <taxon>Arcobacteraceae</taxon>
        <taxon>Aliarcobacter</taxon>
    </lineage>
</organism>
<evidence type="ECO:0000256" key="2">
    <source>
        <dbReference type="ARBA" id="ARBA00022448"/>
    </source>
</evidence>
<dbReference type="Proteomes" id="UP000305417">
    <property type="component" value="Unassembled WGS sequence"/>
</dbReference>
<evidence type="ECO:0000259" key="8">
    <source>
        <dbReference type="PROSITE" id="PS50928"/>
    </source>
</evidence>
<evidence type="ECO:0000313" key="9">
    <source>
        <dbReference type="EMBL" id="QKJ26225.1"/>
    </source>
</evidence>
<proteinExistence type="inferred from homology"/>
<feature type="transmembrane region" description="Helical" evidence="7">
    <location>
        <begin position="227"/>
        <end position="249"/>
    </location>
</feature>
<keyword evidence="5 7" id="KW-1133">Transmembrane helix</keyword>
<keyword evidence="2 7" id="KW-0813">Transport</keyword>
<keyword evidence="3" id="KW-1003">Cell membrane</keyword>
<dbReference type="Gene3D" id="1.10.3720.10">
    <property type="entry name" value="MetI-like"/>
    <property type="match status" value="1"/>
</dbReference>
<protein>
    <submittedName>
        <fullName evidence="10">ABC transporter permease subunit</fullName>
    </submittedName>
    <submittedName>
        <fullName evidence="9">Aliphatic sulfonate ABC transporter, permease protein</fullName>
    </submittedName>
</protein>
<dbReference type="EMBL" id="VBUC01000018">
    <property type="protein sequence ID" value="TLS97818.1"/>
    <property type="molecule type" value="Genomic_DNA"/>
</dbReference>
<dbReference type="CDD" id="cd06261">
    <property type="entry name" value="TM_PBP2"/>
    <property type="match status" value="1"/>
</dbReference>
<dbReference type="PANTHER" id="PTHR30151">
    <property type="entry name" value="ALKANE SULFONATE ABC TRANSPORTER-RELATED, MEMBRANE SUBUNIT"/>
    <property type="match status" value="1"/>
</dbReference>
<dbReference type="Pfam" id="PF00528">
    <property type="entry name" value="BPD_transp_1"/>
    <property type="match status" value="1"/>
</dbReference>
<evidence type="ECO:0000313" key="12">
    <source>
        <dbReference type="Proteomes" id="UP000509513"/>
    </source>
</evidence>
<dbReference type="GO" id="GO:0042918">
    <property type="term" value="P:alkanesulfonate transmembrane transport"/>
    <property type="evidence" value="ECO:0007669"/>
    <property type="project" value="UniProtKB-ARBA"/>
</dbReference>
<dbReference type="FunFam" id="1.10.3720.10:FF:000003">
    <property type="entry name" value="Aliphatic sulfonate ABC transporter permease"/>
    <property type="match status" value="1"/>
</dbReference>
<dbReference type="GO" id="GO:0005886">
    <property type="term" value="C:plasma membrane"/>
    <property type="evidence" value="ECO:0007669"/>
    <property type="project" value="UniProtKB-SubCell"/>
</dbReference>
<dbReference type="PANTHER" id="PTHR30151:SF38">
    <property type="entry name" value="ALIPHATIC SULFONATES TRANSPORT PERMEASE PROTEIN SSUC-RELATED"/>
    <property type="match status" value="1"/>
</dbReference>
<evidence type="ECO:0000256" key="7">
    <source>
        <dbReference type="RuleBase" id="RU363032"/>
    </source>
</evidence>
<feature type="transmembrane region" description="Helical" evidence="7">
    <location>
        <begin position="15"/>
        <end position="33"/>
    </location>
</feature>
<feature type="transmembrane region" description="Helical" evidence="7">
    <location>
        <begin position="108"/>
        <end position="126"/>
    </location>
</feature>
<dbReference type="InterPro" id="IPR035906">
    <property type="entry name" value="MetI-like_sf"/>
</dbReference>
<dbReference type="EMBL" id="CP054051">
    <property type="protein sequence ID" value="QKJ26225.1"/>
    <property type="molecule type" value="Genomic_DNA"/>
</dbReference>
<feature type="transmembrane region" description="Helical" evidence="7">
    <location>
        <begin position="132"/>
        <end position="151"/>
    </location>
</feature>
<keyword evidence="11" id="KW-1185">Reference proteome</keyword>
<feature type="domain" description="ABC transmembrane type-1" evidence="8">
    <location>
        <begin position="66"/>
        <end position="246"/>
    </location>
</feature>
<accession>A0A7L5JLY5</accession>
<evidence type="ECO:0000256" key="4">
    <source>
        <dbReference type="ARBA" id="ARBA00022692"/>
    </source>
</evidence>
<keyword evidence="6 7" id="KW-0472">Membrane</keyword>
<keyword evidence="4 7" id="KW-0812">Transmembrane</keyword>
<evidence type="ECO:0000256" key="3">
    <source>
        <dbReference type="ARBA" id="ARBA00022475"/>
    </source>
</evidence>
<feature type="transmembrane region" description="Helical" evidence="7">
    <location>
        <begin position="172"/>
        <end position="189"/>
    </location>
</feature>
<dbReference type="AlphaFoldDB" id="A0A7L5JLY5"/>
<feature type="transmembrane region" description="Helical" evidence="7">
    <location>
        <begin position="195"/>
        <end position="215"/>
    </location>
</feature>
<evidence type="ECO:0000256" key="5">
    <source>
        <dbReference type="ARBA" id="ARBA00022989"/>
    </source>
</evidence>
<dbReference type="SUPFAM" id="SSF161098">
    <property type="entry name" value="MetI-like"/>
    <property type="match status" value="1"/>
</dbReference>
<dbReference type="KEGG" id="acib:ACBT_0243"/>
<feature type="transmembrane region" description="Helical" evidence="7">
    <location>
        <begin position="73"/>
        <end position="96"/>
    </location>
</feature>
<reference evidence="10 11" key="1">
    <citation type="submission" date="2019-05" db="EMBL/GenBank/DDBJ databases">
        <title>Arcobacter cibarius and Arcobacter thereius providing challenges in identification an antibiotic susceptibility and Quinolone resistance.</title>
        <authorList>
            <person name="Busch A."/>
            <person name="Hanel I."/>
            <person name="Hotzel H."/>
            <person name="Tomaso H."/>
        </authorList>
    </citation>
    <scope>NUCLEOTIDE SEQUENCE [LARGE SCALE GENOMIC DNA]</scope>
    <source>
        <strain evidence="10 11">16CS0831-2</strain>
    </source>
</reference>
<comment type="subcellular location">
    <subcellularLocation>
        <location evidence="1 7">Cell membrane</location>
        <topology evidence="1 7">Multi-pass membrane protein</topology>
    </subcellularLocation>
</comment>
<evidence type="ECO:0000313" key="10">
    <source>
        <dbReference type="EMBL" id="TLS97818.1"/>
    </source>
</evidence>
<evidence type="ECO:0000313" key="11">
    <source>
        <dbReference type="Proteomes" id="UP000305417"/>
    </source>
</evidence>
<dbReference type="PROSITE" id="PS50928">
    <property type="entry name" value="ABC_TM1"/>
    <property type="match status" value="1"/>
</dbReference>
<dbReference type="InterPro" id="IPR000515">
    <property type="entry name" value="MetI-like"/>
</dbReference>